<proteinExistence type="predicted"/>
<accession>A0AA39LLU1</accession>
<organism evidence="2 3">
    <name type="scientific">Steinernema hermaphroditum</name>
    <dbReference type="NCBI Taxonomy" id="289476"/>
    <lineage>
        <taxon>Eukaryota</taxon>
        <taxon>Metazoa</taxon>
        <taxon>Ecdysozoa</taxon>
        <taxon>Nematoda</taxon>
        <taxon>Chromadorea</taxon>
        <taxon>Rhabditida</taxon>
        <taxon>Tylenchina</taxon>
        <taxon>Panagrolaimomorpha</taxon>
        <taxon>Strongyloidoidea</taxon>
        <taxon>Steinernematidae</taxon>
        <taxon>Steinernema</taxon>
    </lineage>
</organism>
<comment type="caution">
    <text evidence="2">The sequence shown here is derived from an EMBL/GenBank/DDBJ whole genome shotgun (WGS) entry which is preliminary data.</text>
</comment>
<feature type="transmembrane region" description="Helical" evidence="1">
    <location>
        <begin position="157"/>
        <end position="181"/>
    </location>
</feature>
<feature type="transmembrane region" description="Helical" evidence="1">
    <location>
        <begin position="41"/>
        <end position="59"/>
    </location>
</feature>
<evidence type="ECO:0000256" key="1">
    <source>
        <dbReference type="SAM" id="Phobius"/>
    </source>
</evidence>
<gene>
    <name evidence="2" type="ORF">QR680_016332</name>
</gene>
<dbReference type="Proteomes" id="UP001175271">
    <property type="component" value="Unassembled WGS sequence"/>
</dbReference>
<dbReference type="AlphaFoldDB" id="A0AA39LLU1"/>
<keyword evidence="3" id="KW-1185">Reference proteome</keyword>
<keyword evidence="1" id="KW-0472">Membrane</keyword>
<sequence length="197" mass="22051">MFIQSNRFIYDVATLSLFVKRLLIVLFPLNPLRTVTKCYNLLGALAVLAVVIGVGRVYITDIISNGAPVPDDCFAPSCMSQHRINQTIFTIRLILTLSILFSGTALLVVLRKTPLMQKPNEAKVNKMVRYVFYLRIILEFLPVVVDQMLAITASKPLSFYIGPYGAMGYTLECCVGTFFYFRVFSKNTLTVASRSAT</sequence>
<evidence type="ECO:0000313" key="2">
    <source>
        <dbReference type="EMBL" id="KAK0402436.1"/>
    </source>
</evidence>
<reference evidence="2" key="1">
    <citation type="submission" date="2023-06" db="EMBL/GenBank/DDBJ databases">
        <title>Genomic analysis of the entomopathogenic nematode Steinernema hermaphroditum.</title>
        <authorList>
            <person name="Schwarz E.M."/>
            <person name="Heppert J.K."/>
            <person name="Baniya A."/>
            <person name="Schwartz H.T."/>
            <person name="Tan C.-H."/>
            <person name="Antoshechkin I."/>
            <person name="Sternberg P.W."/>
            <person name="Goodrich-Blair H."/>
            <person name="Dillman A.R."/>
        </authorList>
    </citation>
    <scope>NUCLEOTIDE SEQUENCE</scope>
    <source>
        <strain evidence="2">PS9179</strain>
        <tissue evidence="2">Whole animal</tissue>
    </source>
</reference>
<name>A0AA39LLU1_9BILA</name>
<evidence type="ECO:0000313" key="3">
    <source>
        <dbReference type="Proteomes" id="UP001175271"/>
    </source>
</evidence>
<dbReference type="EMBL" id="JAUCMV010000004">
    <property type="protein sequence ID" value="KAK0402436.1"/>
    <property type="molecule type" value="Genomic_DNA"/>
</dbReference>
<feature type="transmembrane region" description="Helical" evidence="1">
    <location>
        <begin position="89"/>
        <end position="110"/>
    </location>
</feature>
<protein>
    <submittedName>
        <fullName evidence="2">Uncharacterized protein</fullName>
    </submittedName>
</protein>
<feature type="transmembrane region" description="Helical" evidence="1">
    <location>
        <begin position="130"/>
        <end position="151"/>
    </location>
</feature>
<keyword evidence="1" id="KW-0812">Transmembrane</keyword>
<keyword evidence="1" id="KW-1133">Transmembrane helix</keyword>